<dbReference type="EMBL" id="BAABJM010000009">
    <property type="protein sequence ID" value="GAA5069069.1"/>
    <property type="molecule type" value="Genomic_DNA"/>
</dbReference>
<gene>
    <name evidence="2" type="ORF">GCM10023318_60020</name>
</gene>
<evidence type="ECO:0000313" key="2">
    <source>
        <dbReference type="EMBL" id="GAA5069069.1"/>
    </source>
</evidence>
<name>A0ABP9L4C7_9NOCA</name>
<feature type="compositionally biased region" description="Low complexity" evidence="1">
    <location>
        <begin position="33"/>
        <end position="45"/>
    </location>
</feature>
<sequence>MRVSAAAARRIIALGFVGTIALVGCGRAETDTTDTSTATTPSVSTMPKPAPPCTPFDSPACGDPQHKDWVDGQLRDACAEGAVDREVCERRGIPFGRWPNNAPR</sequence>
<reference evidence="3" key="1">
    <citation type="journal article" date="2019" name="Int. J. Syst. Evol. Microbiol.">
        <title>The Global Catalogue of Microorganisms (GCM) 10K type strain sequencing project: providing services to taxonomists for standard genome sequencing and annotation.</title>
        <authorList>
            <consortium name="The Broad Institute Genomics Platform"/>
            <consortium name="The Broad Institute Genome Sequencing Center for Infectious Disease"/>
            <person name="Wu L."/>
            <person name="Ma J."/>
        </authorList>
    </citation>
    <scope>NUCLEOTIDE SEQUENCE [LARGE SCALE GENOMIC DNA]</scope>
    <source>
        <strain evidence="3">JCM 18298</strain>
    </source>
</reference>
<evidence type="ECO:0008006" key="4">
    <source>
        <dbReference type="Google" id="ProtNLM"/>
    </source>
</evidence>
<feature type="region of interest" description="Disordered" evidence="1">
    <location>
        <begin position="27"/>
        <end position="58"/>
    </location>
</feature>
<keyword evidence="3" id="KW-1185">Reference proteome</keyword>
<dbReference type="PROSITE" id="PS51257">
    <property type="entry name" value="PROKAR_LIPOPROTEIN"/>
    <property type="match status" value="1"/>
</dbReference>
<accession>A0ABP9L4C7</accession>
<dbReference type="Proteomes" id="UP001500603">
    <property type="component" value="Unassembled WGS sequence"/>
</dbReference>
<protein>
    <recommendedName>
        <fullName evidence="4">Lipoprotein</fullName>
    </recommendedName>
</protein>
<evidence type="ECO:0000313" key="3">
    <source>
        <dbReference type="Proteomes" id="UP001500603"/>
    </source>
</evidence>
<comment type="caution">
    <text evidence="2">The sequence shown here is derived from an EMBL/GenBank/DDBJ whole genome shotgun (WGS) entry which is preliminary data.</text>
</comment>
<organism evidence="2 3">
    <name type="scientific">Nocardia callitridis</name>
    <dbReference type="NCBI Taxonomy" id="648753"/>
    <lineage>
        <taxon>Bacteria</taxon>
        <taxon>Bacillati</taxon>
        <taxon>Actinomycetota</taxon>
        <taxon>Actinomycetes</taxon>
        <taxon>Mycobacteriales</taxon>
        <taxon>Nocardiaceae</taxon>
        <taxon>Nocardia</taxon>
    </lineage>
</organism>
<proteinExistence type="predicted"/>
<evidence type="ECO:0000256" key="1">
    <source>
        <dbReference type="SAM" id="MobiDB-lite"/>
    </source>
</evidence>